<sequence length="847" mass="93517">MVENVVENLLSAVKQNRTDIVRSITSALLNEKSTESNLKDILNSNCSSAGTLLHLATSLKHTDTVRALLFCGSDPSLKNSNGETSFDIADEEIKKIYCQELFNYCAQSSADRVQQLLKAGVDVNCSDGEATQNTPLHWASTWGNADVINLLCENGADVNACSIEGRTPLFEAVQRKDAEILQCLLKAGANLEALPKSGPHSSAAVKKLAEDVSLLSLLTDNGTDASDCSSVIVKNGLEVDENFDPLSHKKLSLLWPLPRMLLHQDEFIKLGSQLVVHISPNSDKTNEIIQLWNDLIPDIQNLGINIQLEIGYLKNSSNIGVICEVNDKLFSQASSYRLSIFTNSIRLCSSDLTGLFYCLTTFTQLLMIYQNDNLPCLQIHDFPSLNERGVLVDITKEAPRLDILLCNIKILAFMKVNRLLLYFRFQNRENDRETWQLPYTKQELTELNSECYRNFMTLVPVLDVDSSVTFENLTNLQTSFSSFVSVCSGSNIVHIGPRLTTLIVRIENDVLCMDEARSYVSVGENQILSICAYVLRDSGLEILQQLPPNTALAEYGFNTEYPFGDLCDSYLRSGVAFYILNGTAAWNSCTANVDAAATNIHESVKAGYSNGALGSIVCHWSGQKLLTPNVFSWPGFVLSAGLSWNADVDLDLLKANLPFILNQYVFEDVNGKFAQVLVEISEAESLIDKAVHGDSNLPNDKGSILFELMIHPDEIDIDKIPVELLNKSFKKLRASESNLQTCQLHCYKQELILQQAQISHDSVLAACRLCRSLISAGRKPSSGTGCSVVNVGVSNLTATTKTDLANRFLSLRDSFTEVWNSSLINNTSQNALTDIIQVLLPNEIVYA</sequence>
<keyword evidence="1" id="KW-0677">Repeat</keyword>
<evidence type="ECO:0000256" key="4">
    <source>
        <dbReference type="ARBA" id="ARBA00023295"/>
    </source>
</evidence>
<proteinExistence type="predicted"/>
<dbReference type="Pfam" id="PF02838">
    <property type="entry name" value="Glyco_hydro_20b"/>
    <property type="match status" value="1"/>
</dbReference>
<dbReference type="InterPro" id="IPR029018">
    <property type="entry name" value="Hex-like_dom2"/>
</dbReference>
<dbReference type="GO" id="GO:0031436">
    <property type="term" value="C:BRCA1-BARD1 complex"/>
    <property type="evidence" value="ECO:0007669"/>
    <property type="project" value="TreeGrafter"/>
</dbReference>
<dbReference type="GO" id="GO:0004842">
    <property type="term" value="F:ubiquitin-protein transferase activity"/>
    <property type="evidence" value="ECO:0007669"/>
    <property type="project" value="TreeGrafter"/>
</dbReference>
<keyword evidence="3 5" id="KW-0040">ANK repeat</keyword>
<dbReference type="OrthoDB" id="5806726at2759"/>
<dbReference type="PROSITE" id="PS50088">
    <property type="entry name" value="ANK_REPEAT"/>
    <property type="match status" value="3"/>
</dbReference>
<dbReference type="Gene3D" id="3.30.379.10">
    <property type="entry name" value="Chitobiase/beta-hexosaminidase domain 2-like"/>
    <property type="match status" value="1"/>
</dbReference>
<dbReference type="PROSITE" id="PS50297">
    <property type="entry name" value="ANK_REP_REGION"/>
    <property type="match status" value="2"/>
</dbReference>
<evidence type="ECO:0000256" key="3">
    <source>
        <dbReference type="ARBA" id="ARBA00023043"/>
    </source>
</evidence>
<dbReference type="SUPFAM" id="SSF55545">
    <property type="entry name" value="beta-N-acetylhexosaminidase-like domain"/>
    <property type="match status" value="1"/>
</dbReference>
<dbReference type="InterPro" id="IPR002110">
    <property type="entry name" value="Ankyrin_rpt"/>
</dbReference>
<dbReference type="InterPro" id="IPR017853">
    <property type="entry name" value="GH"/>
</dbReference>
<dbReference type="PANTHER" id="PTHR24171:SF11">
    <property type="entry name" value="26S PROTEASOME NON-ATPASE REGULATORY SUBUNIT 10"/>
    <property type="match status" value="1"/>
</dbReference>
<dbReference type="GO" id="GO:0070531">
    <property type="term" value="C:BRCA1-A complex"/>
    <property type="evidence" value="ECO:0007669"/>
    <property type="project" value="TreeGrafter"/>
</dbReference>
<organism evidence="7 8">
    <name type="scientific">Dimorphilus gyrociliatus</name>
    <dbReference type="NCBI Taxonomy" id="2664684"/>
    <lineage>
        <taxon>Eukaryota</taxon>
        <taxon>Metazoa</taxon>
        <taxon>Spiralia</taxon>
        <taxon>Lophotrochozoa</taxon>
        <taxon>Annelida</taxon>
        <taxon>Polychaeta</taxon>
        <taxon>Polychaeta incertae sedis</taxon>
        <taxon>Dinophilidae</taxon>
        <taxon>Dimorphilus</taxon>
    </lineage>
</organism>
<keyword evidence="8" id="KW-1185">Reference proteome</keyword>
<feature type="repeat" description="ANK" evidence="5">
    <location>
        <begin position="164"/>
        <end position="196"/>
    </location>
</feature>
<evidence type="ECO:0000256" key="2">
    <source>
        <dbReference type="ARBA" id="ARBA00022801"/>
    </source>
</evidence>
<evidence type="ECO:0000256" key="5">
    <source>
        <dbReference type="PROSITE-ProRule" id="PRU00023"/>
    </source>
</evidence>
<evidence type="ECO:0000313" key="7">
    <source>
        <dbReference type="EMBL" id="CAD5111452.1"/>
    </source>
</evidence>
<dbReference type="Pfam" id="PF12796">
    <property type="entry name" value="Ank_2"/>
    <property type="match status" value="1"/>
</dbReference>
<evidence type="ECO:0000256" key="1">
    <source>
        <dbReference type="ARBA" id="ARBA00022737"/>
    </source>
</evidence>
<evidence type="ECO:0000259" key="6">
    <source>
        <dbReference type="Pfam" id="PF02838"/>
    </source>
</evidence>
<dbReference type="InterPro" id="IPR036770">
    <property type="entry name" value="Ankyrin_rpt-contain_sf"/>
</dbReference>
<feature type="repeat" description="ANK" evidence="5">
    <location>
        <begin position="131"/>
        <end position="163"/>
    </location>
</feature>
<reference evidence="7 8" key="1">
    <citation type="submission" date="2020-08" db="EMBL/GenBank/DDBJ databases">
        <authorList>
            <person name="Hejnol A."/>
        </authorList>
    </citation>
    <scope>NUCLEOTIDE SEQUENCE [LARGE SCALE GENOMIC DNA]</scope>
</reference>
<dbReference type="InterPro" id="IPR015882">
    <property type="entry name" value="HEX_bac_N"/>
</dbReference>
<dbReference type="GO" id="GO:0016798">
    <property type="term" value="F:hydrolase activity, acting on glycosyl bonds"/>
    <property type="evidence" value="ECO:0007669"/>
    <property type="project" value="UniProtKB-KW"/>
</dbReference>
<comment type="caution">
    <text evidence="7">The sequence shown here is derived from an EMBL/GenBank/DDBJ whole genome shotgun (WGS) entry which is preliminary data.</text>
</comment>
<dbReference type="EMBL" id="CAJFCJ010000001">
    <property type="protein sequence ID" value="CAD5111452.1"/>
    <property type="molecule type" value="Genomic_DNA"/>
</dbReference>
<dbReference type="AlphaFoldDB" id="A0A7I8V5L7"/>
<keyword evidence="2" id="KW-0378">Hydrolase</keyword>
<keyword evidence="4" id="KW-0326">Glycosidase</keyword>
<dbReference type="SUPFAM" id="SSF48403">
    <property type="entry name" value="Ankyrin repeat"/>
    <property type="match status" value="1"/>
</dbReference>
<accession>A0A7I8V5L7</accession>
<dbReference type="Gene3D" id="3.20.20.80">
    <property type="entry name" value="Glycosidases"/>
    <property type="match status" value="2"/>
</dbReference>
<name>A0A7I8V5L7_9ANNE</name>
<dbReference type="SMART" id="SM00248">
    <property type="entry name" value="ANK"/>
    <property type="match status" value="4"/>
</dbReference>
<evidence type="ECO:0000313" key="8">
    <source>
        <dbReference type="Proteomes" id="UP000549394"/>
    </source>
</evidence>
<dbReference type="GO" id="GO:0085020">
    <property type="term" value="P:protein K6-linked ubiquitination"/>
    <property type="evidence" value="ECO:0007669"/>
    <property type="project" value="TreeGrafter"/>
</dbReference>
<gene>
    <name evidence="7" type="ORF">DGYR_LOCUS744</name>
</gene>
<dbReference type="Gene3D" id="1.25.40.20">
    <property type="entry name" value="Ankyrin repeat-containing domain"/>
    <property type="match status" value="2"/>
</dbReference>
<feature type="domain" description="Beta-hexosaminidase bacterial type N-terminal" evidence="6">
    <location>
        <begin position="254"/>
        <end position="381"/>
    </location>
</feature>
<dbReference type="PANTHER" id="PTHR24171">
    <property type="entry name" value="ANKYRIN REPEAT DOMAIN-CONTAINING PROTEIN 39-RELATED"/>
    <property type="match status" value="1"/>
</dbReference>
<feature type="repeat" description="ANK" evidence="5">
    <location>
        <begin position="48"/>
        <end position="80"/>
    </location>
</feature>
<dbReference type="Proteomes" id="UP000549394">
    <property type="component" value="Unassembled WGS sequence"/>
</dbReference>
<protein>
    <submittedName>
        <fullName evidence="7">DgyrCDS761</fullName>
    </submittedName>
</protein>
<dbReference type="Pfam" id="PF00023">
    <property type="entry name" value="Ank"/>
    <property type="match status" value="1"/>
</dbReference>
<dbReference type="SUPFAM" id="SSF51445">
    <property type="entry name" value="(Trans)glycosidases"/>
    <property type="match status" value="1"/>
</dbReference>